<keyword evidence="2" id="KW-0732">Signal</keyword>
<accession>A0A7W6BKP8</accession>
<evidence type="ECO:0000313" key="4">
    <source>
        <dbReference type="Proteomes" id="UP000571950"/>
    </source>
</evidence>
<evidence type="ECO:0000256" key="2">
    <source>
        <dbReference type="SAM" id="SignalP"/>
    </source>
</evidence>
<dbReference type="EMBL" id="JACIDT010000008">
    <property type="protein sequence ID" value="MBB3926721.1"/>
    <property type="molecule type" value="Genomic_DNA"/>
</dbReference>
<protein>
    <submittedName>
        <fullName evidence="3">Uncharacterized protein</fullName>
    </submittedName>
</protein>
<name>A0A7W6BKP8_9SPHN</name>
<gene>
    <name evidence="3" type="ORF">GGR43_002444</name>
</gene>
<dbReference type="AlphaFoldDB" id="A0A7W6BKP8"/>
<sequence>MTAMAAARPPSRRRGITASLAALALAQLAVPAPARPMMTMTASLCGSGRTVPLPVDKDDGPDGGERDKPCQMPCHGVDRRRKGAAG</sequence>
<feature type="chain" id="PRO_5031206361" evidence="2">
    <location>
        <begin position="35"/>
        <end position="86"/>
    </location>
</feature>
<dbReference type="Proteomes" id="UP000571950">
    <property type="component" value="Unassembled WGS sequence"/>
</dbReference>
<reference evidence="3 4" key="1">
    <citation type="submission" date="2020-08" db="EMBL/GenBank/DDBJ databases">
        <title>Genomic Encyclopedia of Type Strains, Phase IV (KMG-IV): sequencing the most valuable type-strain genomes for metagenomic binning, comparative biology and taxonomic classification.</title>
        <authorList>
            <person name="Goeker M."/>
        </authorList>
    </citation>
    <scope>NUCLEOTIDE SEQUENCE [LARGE SCALE GENOMIC DNA]</scope>
    <source>
        <strain evidence="3 4">DSM 26189</strain>
    </source>
</reference>
<organism evidence="3 4">
    <name type="scientific">Sphingobium jiangsuense</name>
    <dbReference type="NCBI Taxonomy" id="870476"/>
    <lineage>
        <taxon>Bacteria</taxon>
        <taxon>Pseudomonadati</taxon>
        <taxon>Pseudomonadota</taxon>
        <taxon>Alphaproteobacteria</taxon>
        <taxon>Sphingomonadales</taxon>
        <taxon>Sphingomonadaceae</taxon>
        <taxon>Sphingobium</taxon>
    </lineage>
</organism>
<feature type="compositionally biased region" description="Basic and acidic residues" evidence="1">
    <location>
        <begin position="55"/>
        <end position="69"/>
    </location>
</feature>
<evidence type="ECO:0000313" key="3">
    <source>
        <dbReference type="EMBL" id="MBB3926721.1"/>
    </source>
</evidence>
<dbReference type="RefSeq" id="WP_188072234.1">
    <property type="nucleotide sequence ID" value="NZ_BSPS01000105.1"/>
</dbReference>
<feature type="region of interest" description="Disordered" evidence="1">
    <location>
        <begin position="44"/>
        <end position="86"/>
    </location>
</feature>
<feature type="signal peptide" evidence="2">
    <location>
        <begin position="1"/>
        <end position="34"/>
    </location>
</feature>
<keyword evidence="4" id="KW-1185">Reference proteome</keyword>
<comment type="caution">
    <text evidence="3">The sequence shown here is derived from an EMBL/GenBank/DDBJ whole genome shotgun (WGS) entry which is preliminary data.</text>
</comment>
<evidence type="ECO:0000256" key="1">
    <source>
        <dbReference type="SAM" id="MobiDB-lite"/>
    </source>
</evidence>
<proteinExistence type="predicted"/>